<evidence type="ECO:0000259" key="6">
    <source>
        <dbReference type="Pfam" id="PF02656"/>
    </source>
</evidence>
<proteinExistence type="predicted"/>
<dbReference type="AlphaFoldDB" id="A0AAD8YN22"/>
<evidence type="ECO:0000256" key="1">
    <source>
        <dbReference type="ARBA" id="ARBA00004127"/>
    </source>
</evidence>
<dbReference type="EMBL" id="JATAAI010000001">
    <property type="protein sequence ID" value="KAK1748295.1"/>
    <property type="molecule type" value="Genomic_DNA"/>
</dbReference>
<reference evidence="7" key="1">
    <citation type="submission" date="2023-06" db="EMBL/GenBank/DDBJ databases">
        <title>Survivors Of The Sea: Transcriptome response of Skeletonema marinoi to long-term dormancy.</title>
        <authorList>
            <person name="Pinder M.I.M."/>
            <person name="Kourtchenko O."/>
            <person name="Robertson E.K."/>
            <person name="Larsson T."/>
            <person name="Maumus F."/>
            <person name="Osuna-Cruz C.M."/>
            <person name="Vancaester E."/>
            <person name="Stenow R."/>
            <person name="Vandepoele K."/>
            <person name="Ploug H."/>
            <person name="Bruchert V."/>
            <person name="Godhe A."/>
            <person name="Topel M."/>
        </authorList>
    </citation>
    <scope>NUCLEOTIDE SEQUENCE</scope>
    <source>
        <strain evidence="7">R05AC</strain>
    </source>
</reference>
<dbReference type="GO" id="GO:0012505">
    <property type="term" value="C:endomembrane system"/>
    <property type="evidence" value="ECO:0007669"/>
    <property type="project" value="UniProtKB-SubCell"/>
</dbReference>
<evidence type="ECO:0000313" key="7">
    <source>
        <dbReference type="EMBL" id="KAK1748295.1"/>
    </source>
</evidence>
<feature type="transmembrane region" description="Helical" evidence="5">
    <location>
        <begin position="205"/>
        <end position="225"/>
    </location>
</feature>
<dbReference type="Pfam" id="PF02656">
    <property type="entry name" value="DUF202"/>
    <property type="match status" value="1"/>
</dbReference>
<dbReference type="InterPro" id="IPR003807">
    <property type="entry name" value="DUF202"/>
</dbReference>
<dbReference type="PANTHER" id="PTHR46140">
    <property type="entry name" value="VACUOLAR TRANSPORTER CHAPERONE 1-RELATED"/>
    <property type="match status" value="1"/>
</dbReference>
<gene>
    <name evidence="7" type="ORF">QTG54_000234</name>
</gene>
<feature type="domain" description="DUF202" evidence="6">
    <location>
        <begin position="127"/>
        <end position="192"/>
    </location>
</feature>
<feature type="transmembrane region" description="Helical" evidence="5">
    <location>
        <begin position="166"/>
        <end position="185"/>
    </location>
</feature>
<dbReference type="PANTHER" id="PTHR46140:SF1">
    <property type="entry name" value="VACUOLAR TRANSPORTER CHAPERONE COMPLEX SUBUNIT 4-RELATED"/>
    <property type="match status" value="1"/>
</dbReference>
<accession>A0AAD8YN22</accession>
<evidence type="ECO:0000313" key="8">
    <source>
        <dbReference type="Proteomes" id="UP001224775"/>
    </source>
</evidence>
<comment type="subcellular location">
    <subcellularLocation>
        <location evidence="1">Endomembrane system</location>
        <topology evidence="1">Multi-pass membrane protein</topology>
    </subcellularLocation>
</comment>
<sequence length="231" mass="24970">MAPASEKTPLIPSGVVPPSNVAGEQPTVYFLAERRESMRTATPINTSLTDAEEIETIPDGSIADQFSARRMTATGRMENLTPTKSNGLFSFFKNVSKKSNAFAATSSANVLDSAILPRSAPVKIDPKVFFANERTFLAWLHVSVLLAGASVAIVAFTDSHSSSPGALYGVILLPVSISFIVYAMIQYTRRASMIRRKSPGPYMDVTGPTVLTVILMLSIVTQFSIKLYTLM</sequence>
<protein>
    <submittedName>
        <fullName evidence="7">Vacuolar transporter chaperone</fullName>
    </submittedName>
</protein>
<keyword evidence="2 5" id="KW-0812">Transmembrane</keyword>
<evidence type="ECO:0000256" key="5">
    <source>
        <dbReference type="SAM" id="Phobius"/>
    </source>
</evidence>
<evidence type="ECO:0000256" key="2">
    <source>
        <dbReference type="ARBA" id="ARBA00022692"/>
    </source>
</evidence>
<name>A0AAD8YN22_9STRA</name>
<evidence type="ECO:0000256" key="3">
    <source>
        <dbReference type="ARBA" id="ARBA00022989"/>
    </source>
</evidence>
<organism evidence="7 8">
    <name type="scientific">Skeletonema marinoi</name>
    <dbReference type="NCBI Taxonomy" id="267567"/>
    <lineage>
        <taxon>Eukaryota</taxon>
        <taxon>Sar</taxon>
        <taxon>Stramenopiles</taxon>
        <taxon>Ochrophyta</taxon>
        <taxon>Bacillariophyta</taxon>
        <taxon>Coscinodiscophyceae</taxon>
        <taxon>Thalassiosirophycidae</taxon>
        <taxon>Thalassiosirales</taxon>
        <taxon>Skeletonemataceae</taxon>
        <taxon>Skeletonema</taxon>
        <taxon>Skeletonema marinoi-dohrnii complex</taxon>
    </lineage>
</organism>
<feature type="transmembrane region" description="Helical" evidence="5">
    <location>
        <begin position="136"/>
        <end position="154"/>
    </location>
</feature>
<keyword evidence="3 5" id="KW-1133">Transmembrane helix</keyword>
<keyword evidence="4 5" id="KW-0472">Membrane</keyword>
<evidence type="ECO:0000256" key="4">
    <source>
        <dbReference type="ARBA" id="ARBA00023136"/>
    </source>
</evidence>
<comment type="caution">
    <text evidence="7">The sequence shown here is derived from an EMBL/GenBank/DDBJ whole genome shotgun (WGS) entry which is preliminary data.</text>
</comment>
<dbReference type="Proteomes" id="UP001224775">
    <property type="component" value="Unassembled WGS sequence"/>
</dbReference>
<keyword evidence="8" id="KW-1185">Reference proteome</keyword>
<dbReference type="InterPro" id="IPR051572">
    <property type="entry name" value="VTC_Complex_Subunit"/>
</dbReference>